<reference evidence="3 4" key="1">
    <citation type="submission" date="2018-06" db="EMBL/GenBank/DDBJ databases">
        <title>Freshwater and sediment microbial communities from various areas in North America, analyzing microbe dynamics in response to fracking.</title>
        <authorList>
            <person name="Lamendella R."/>
        </authorList>
    </citation>
    <scope>NUCLEOTIDE SEQUENCE [LARGE SCALE GENOMIC DNA]</scope>
    <source>
        <strain evidence="3 4">114J</strain>
    </source>
</reference>
<comment type="caution">
    <text evidence="3">The sequence shown here is derived from an EMBL/GenBank/DDBJ whole genome shotgun (WGS) entry which is preliminary data.</text>
</comment>
<feature type="region of interest" description="Disordered" evidence="2">
    <location>
        <begin position="72"/>
        <end position="95"/>
    </location>
</feature>
<dbReference type="Proteomes" id="UP000252995">
    <property type="component" value="Unassembled WGS sequence"/>
</dbReference>
<dbReference type="AlphaFoldDB" id="A0A366G4A4"/>
<gene>
    <name evidence="3" type="ORF">DET50_13025</name>
</gene>
<feature type="coiled-coil region" evidence="1">
    <location>
        <begin position="42"/>
        <end position="69"/>
    </location>
</feature>
<evidence type="ECO:0000313" key="3">
    <source>
        <dbReference type="EMBL" id="RBP21734.1"/>
    </source>
</evidence>
<protein>
    <submittedName>
        <fullName evidence="3">Uncharacterized protein</fullName>
    </submittedName>
</protein>
<proteinExistence type="predicted"/>
<keyword evidence="1" id="KW-0175">Coiled coil</keyword>
<name>A0A366G4A4_9GAMM</name>
<accession>A0A366G4A4</accession>
<evidence type="ECO:0000313" key="4">
    <source>
        <dbReference type="Proteomes" id="UP000252995"/>
    </source>
</evidence>
<organism evidence="3 4">
    <name type="scientific">Marinobacter pelagius</name>
    <dbReference type="NCBI Taxonomy" id="379482"/>
    <lineage>
        <taxon>Bacteria</taxon>
        <taxon>Pseudomonadati</taxon>
        <taxon>Pseudomonadota</taxon>
        <taxon>Gammaproteobacteria</taxon>
        <taxon>Pseudomonadales</taxon>
        <taxon>Marinobacteraceae</taxon>
        <taxon>Marinobacter</taxon>
    </lineage>
</organism>
<dbReference type="EMBL" id="QNRO01000030">
    <property type="protein sequence ID" value="RBP21734.1"/>
    <property type="molecule type" value="Genomic_DNA"/>
</dbReference>
<sequence>MDLTILKSPVVLAVLAGSVLVTNVVTYNVSAPAADYCSVEVSDALDELRAEHQAALDELRQQMAEDQADLDRALRPNEGLNPNRGGGINWNDSIR</sequence>
<evidence type="ECO:0000256" key="2">
    <source>
        <dbReference type="SAM" id="MobiDB-lite"/>
    </source>
</evidence>
<evidence type="ECO:0000256" key="1">
    <source>
        <dbReference type="SAM" id="Coils"/>
    </source>
</evidence>